<dbReference type="Gene3D" id="1.10.10.10">
    <property type="entry name" value="Winged helix-like DNA-binding domain superfamily/Winged helix DNA-binding domain"/>
    <property type="match status" value="1"/>
</dbReference>
<dbReference type="PANTHER" id="PTHR18964">
    <property type="entry name" value="ROK (REPRESSOR, ORF, KINASE) FAMILY"/>
    <property type="match status" value="1"/>
</dbReference>
<dbReference type="Pfam" id="PF00480">
    <property type="entry name" value="ROK"/>
    <property type="match status" value="1"/>
</dbReference>
<dbReference type="InterPro" id="IPR000600">
    <property type="entry name" value="ROK"/>
</dbReference>
<name>A0ABP7CEB8_9MICC</name>
<dbReference type="InterPro" id="IPR036388">
    <property type="entry name" value="WH-like_DNA-bd_sf"/>
</dbReference>
<dbReference type="SUPFAM" id="SSF53067">
    <property type="entry name" value="Actin-like ATPase domain"/>
    <property type="match status" value="1"/>
</dbReference>
<reference evidence="4" key="1">
    <citation type="journal article" date="2019" name="Int. J. Syst. Evol. Microbiol.">
        <title>The Global Catalogue of Microorganisms (GCM) 10K type strain sequencing project: providing services to taxonomists for standard genome sequencing and annotation.</title>
        <authorList>
            <consortium name="The Broad Institute Genomics Platform"/>
            <consortium name="The Broad Institute Genome Sequencing Center for Infectious Disease"/>
            <person name="Wu L."/>
            <person name="Ma J."/>
        </authorList>
    </citation>
    <scope>NUCLEOTIDE SEQUENCE [LARGE SCALE GENOMIC DNA]</scope>
    <source>
        <strain evidence="4">JCM 30742</strain>
    </source>
</reference>
<accession>A0ABP7CEB8</accession>
<evidence type="ECO:0000313" key="4">
    <source>
        <dbReference type="Proteomes" id="UP001500752"/>
    </source>
</evidence>
<dbReference type="RefSeq" id="WP_345150953.1">
    <property type="nucleotide sequence ID" value="NZ_BAABEO010000015.1"/>
</dbReference>
<dbReference type="SUPFAM" id="SSF46785">
    <property type="entry name" value="Winged helix' DNA-binding domain"/>
    <property type="match status" value="1"/>
</dbReference>
<protein>
    <submittedName>
        <fullName evidence="3">ROK family protein</fullName>
    </submittedName>
</protein>
<dbReference type="Pfam" id="PF09339">
    <property type="entry name" value="HTH_IclR"/>
    <property type="match status" value="1"/>
</dbReference>
<dbReference type="InterPro" id="IPR043129">
    <property type="entry name" value="ATPase_NBD"/>
</dbReference>
<keyword evidence="4" id="KW-1185">Reference proteome</keyword>
<gene>
    <name evidence="3" type="ORF">GCM10023081_23400</name>
</gene>
<organism evidence="3 4">
    <name type="scientific">Arthrobacter ginkgonis</name>
    <dbReference type="NCBI Taxonomy" id="1630594"/>
    <lineage>
        <taxon>Bacteria</taxon>
        <taxon>Bacillati</taxon>
        <taxon>Actinomycetota</taxon>
        <taxon>Actinomycetes</taxon>
        <taxon>Micrococcales</taxon>
        <taxon>Micrococcaceae</taxon>
        <taxon>Arthrobacter</taxon>
    </lineage>
</organism>
<dbReference type="InterPro" id="IPR049874">
    <property type="entry name" value="ROK_cs"/>
</dbReference>
<dbReference type="InterPro" id="IPR005471">
    <property type="entry name" value="Tscrpt_reg_IclR_N"/>
</dbReference>
<evidence type="ECO:0000313" key="3">
    <source>
        <dbReference type="EMBL" id="GAA3685176.1"/>
    </source>
</evidence>
<dbReference type="Gene3D" id="3.30.420.40">
    <property type="match status" value="2"/>
</dbReference>
<proteinExistence type="inferred from homology"/>
<evidence type="ECO:0000259" key="2">
    <source>
        <dbReference type="Pfam" id="PF09339"/>
    </source>
</evidence>
<dbReference type="Proteomes" id="UP001500752">
    <property type="component" value="Unassembled WGS sequence"/>
</dbReference>
<comment type="similarity">
    <text evidence="1">Belongs to the ROK (NagC/XylR) family.</text>
</comment>
<feature type="domain" description="HTH iclR-type" evidence="2">
    <location>
        <begin position="22"/>
        <end position="62"/>
    </location>
</feature>
<comment type="caution">
    <text evidence="3">The sequence shown here is derived from an EMBL/GenBank/DDBJ whole genome shotgun (WGS) entry which is preliminary data.</text>
</comment>
<dbReference type="PROSITE" id="PS01125">
    <property type="entry name" value="ROK"/>
    <property type="match status" value="1"/>
</dbReference>
<dbReference type="PANTHER" id="PTHR18964:SF173">
    <property type="entry name" value="GLUCOKINASE"/>
    <property type="match status" value="1"/>
</dbReference>
<dbReference type="InterPro" id="IPR036390">
    <property type="entry name" value="WH_DNA-bd_sf"/>
</dbReference>
<sequence length="402" mass="41050">MSKSEAVRQPHAAPLPAPGASEVFQLLRDGQPRTRAELAQLTGLARSTVASRVETLMKLGLIAPFGGAASTGGRPPSLLALNPGARVVAGADVGATHILVTLTDLSGAVLAEQREALKVAEGPDRVLGWLAGAVAKLLHQAGRTGADLGAIGIGLPGPVEHDSGRPMNPPIMPGWDRFDVPGQLQRQFNVPVLVDNDVNIMALGEQVTGWSGTLDLMFIKVATGIGAGIISGGQLQRGAQGTAGDLGHVRVPRGGDVMCHCGNYGCLEALASGPALAAALEEKGREASTSQDVIDLVRTGDPEAIQVVRQAGRDIGDVLAACVNLINPSVIIIGGSLAQAGEYLLAGIREVVYKRSLPLATEHLRIAPSTAGGRAGVIGAAAMAIGHVLSPEAIEAAGATLR</sequence>
<dbReference type="EMBL" id="BAABEO010000015">
    <property type="protein sequence ID" value="GAA3685176.1"/>
    <property type="molecule type" value="Genomic_DNA"/>
</dbReference>
<evidence type="ECO:0000256" key="1">
    <source>
        <dbReference type="ARBA" id="ARBA00006479"/>
    </source>
</evidence>